<evidence type="ECO:0008006" key="4">
    <source>
        <dbReference type="Google" id="ProtNLM"/>
    </source>
</evidence>
<dbReference type="Proteomes" id="UP000245876">
    <property type="component" value="Unassembled WGS sequence"/>
</dbReference>
<feature type="compositionally biased region" description="Polar residues" evidence="1">
    <location>
        <begin position="66"/>
        <end position="88"/>
    </location>
</feature>
<dbReference type="RefSeq" id="WP_109056421.1">
    <property type="nucleotide sequence ID" value="NZ_QFFM01000004.1"/>
</dbReference>
<dbReference type="OrthoDB" id="3218228at2"/>
<gene>
    <name evidence="2" type="ORF">DF196_03065</name>
</gene>
<accession>A0A2U2NBY8</accession>
<keyword evidence="3" id="KW-1185">Reference proteome</keyword>
<evidence type="ECO:0000313" key="3">
    <source>
        <dbReference type="Proteomes" id="UP000245876"/>
    </source>
</evidence>
<protein>
    <recommendedName>
        <fullName evidence="4">DUF3987 domain-containing protein</fullName>
    </recommendedName>
</protein>
<reference evidence="2 3" key="1">
    <citation type="journal article" date="2018" name="Int. J. Syst. Evol. Microbiol.">
        <title>Bifidobacterium callitrichidarum sp. nov. from the faeces of the emperor tamarin (Saguinus imperator).</title>
        <authorList>
            <person name="Modesto M."/>
            <person name="Michelini S."/>
            <person name="Sansosti M.C."/>
            <person name="De Filippo C."/>
            <person name="Cavalieri D."/>
            <person name="Qvirist L."/>
            <person name="Andlid T."/>
            <person name="Spiezio C."/>
            <person name="Sandri C."/>
            <person name="Pascarelli S."/>
            <person name="Sgorbati B."/>
            <person name="Mattarelli P."/>
        </authorList>
    </citation>
    <scope>NUCLEOTIDE SEQUENCE [LARGE SCALE GENOMIC DNA]</scope>
    <source>
        <strain evidence="2 3">TRI 5</strain>
    </source>
</reference>
<organism evidence="2 3">
    <name type="scientific">Bifidobacterium callitrichidarum</name>
    <dbReference type="NCBI Taxonomy" id="2052941"/>
    <lineage>
        <taxon>Bacteria</taxon>
        <taxon>Bacillati</taxon>
        <taxon>Actinomycetota</taxon>
        <taxon>Actinomycetes</taxon>
        <taxon>Bifidobacteriales</taxon>
        <taxon>Bifidobacteriaceae</taxon>
        <taxon>Bifidobacterium</taxon>
    </lineage>
</organism>
<feature type="region of interest" description="Disordered" evidence="1">
    <location>
        <begin position="53"/>
        <end position="88"/>
    </location>
</feature>
<sequence length="551" mass="60959">MIMTNHADKLIPEDENDAMSNAAEIRVKDEEYGSSHGPDGSVLPAFSGVASGEVESGLNDGDEMSAATSETVDVSSLEGPSSIQVDDGSNNLRLDAVTEKRFWDARTWLRHVHDYARAIRVSPEGLLGAVLVRVSSMIRPSVVLKVTDYDNPMSLNLNVALVGAPGTGKGKLVSAARNLIPLPLGNPMLELKPKTGESIVSKFVSMVQDKDDKGKPIPRQYHPEIRTDRVELVQTEVNALGASFKTDGSTMLTTLLQAFSNEYIGAETRAKSSSVVLPPYSYRLSSILGVQPSESHVIFDNSSVGFASRFIFVNAIDTAAPVQRPLMPKDQWTCDLTRFDSVGLFAGLLDLLQVGDRESLIDPDKQYPLMEMTFPSSAKKQADRMQLEGVHGRIHELDAHRLELQAKVAALFCILDSRDLKRKCNVTAKDWTLAGTFMLMSDRARDFCLEESDRLEQERRVKKIRDGQLAKKAADVDMSELHLLETEDKVIHRLKNRQKGLSGMAISRGVNDKWRKGVYAAIERLHADRRLELVEQGDSIAKSVWRLSSEE</sequence>
<dbReference type="EMBL" id="QFFM01000004">
    <property type="protein sequence ID" value="PWG66598.1"/>
    <property type="molecule type" value="Genomic_DNA"/>
</dbReference>
<proteinExistence type="predicted"/>
<evidence type="ECO:0000256" key="1">
    <source>
        <dbReference type="SAM" id="MobiDB-lite"/>
    </source>
</evidence>
<evidence type="ECO:0000313" key="2">
    <source>
        <dbReference type="EMBL" id="PWG66598.1"/>
    </source>
</evidence>
<name>A0A2U2NBY8_9BIFI</name>
<dbReference type="AlphaFoldDB" id="A0A2U2NBY8"/>
<comment type="caution">
    <text evidence="2">The sequence shown here is derived from an EMBL/GenBank/DDBJ whole genome shotgun (WGS) entry which is preliminary data.</text>
</comment>